<reference evidence="7 8" key="1">
    <citation type="submission" date="2021-06" db="EMBL/GenBank/DDBJ databases">
        <title>Complete genome of Haloferula helveola possessing various polysaccharide degrading enzymes.</title>
        <authorList>
            <person name="Takami H."/>
            <person name="Huang C."/>
            <person name="Hamasaki K."/>
        </authorList>
    </citation>
    <scope>NUCLEOTIDE SEQUENCE [LARGE SCALE GENOMIC DNA]</scope>
    <source>
        <strain evidence="7 8">CN-1</strain>
    </source>
</reference>
<name>A0ABM7RJZ2_9BACT</name>
<keyword evidence="3 5" id="KW-0479">Metal-binding</keyword>
<keyword evidence="5" id="KW-0800">Toxin</keyword>
<evidence type="ECO:0000259" key="6">
    <source>
        <dbReference type="Pfam" id="PF01850"/>
    </source>
</evidence>
<dbReference type="EMBL" id="AP024702">
    <property type="protein sequence ID" value="BCX47929.1"/>
    <property type="molecule type" value="Genomic_DNA"/>
</dbReference>
<evidence type="ECO:0000256" key="3">
    <source>
        <dbReference type="ARBA" id="ARBA00022723"/>
    </source>
</evidence>
<gene>
    <name evidence="7" type="primary">vapc33</name>
    <name evidence="5" type="synonym">vapC</name>
    <name evidence="7" type="ORF">HAHE_18370</name>
</gene>
<evidence type="ECO:0000256" key="2">
    <source>
        <dbReference type="ARBA" id="ARBA00022722"/>
    </source>
</evidence>
<comment type="similarity">
    <text evidence="5">Belongs to the PINc/VapC protein family.</text>
</comment>
<keyword evidence="8" id="KW-1185">Reference proteome</keyword>
<feature type="domain" description="PIN" evidence="6">
    <location>
        <begin position="2"/>
        <end position="133"/>
    </location>
</feature>
<dbReference type="InterPro" id="IPR006226">
    <property type="entry name" value="Mtu_PIN"/>
</dbReference>
<comment type="cofactor">
    <cofactor evidence="5">
        <name>Mg(2+)</name>
        <dbReference type="ChEBI" id="CHEBI:18420"/>
    </cofactor>
</comment>
<dbReference type="InterPro" id="IPR022907">
    <property type="entry name" value="VapC_family"/>
</dbReference>
<keyword evidence="2 5" id="KW-0540">Nuclease</keyword>
<feature type="binding site" evidence="5">
    <location>
        <position position="108"/>
    </location>
    <ligand>
        <name>Mg(2+)</name>
        <dbReference type="ChEBI" id="CHEBI:18420"/>
    </ligand>
</feature>
<keyword evidence="1 5" id="KW-1277">Toxin-antitoxin system</keyword>
<evidence type="ECO:0000256" key="1">
    <source>
        <dbReference type="ARBA" id="ARBA00022649"/>
    </source>
</evidence>
<dbReference type="Pfam" id="PF01850">
    <property type="entry name" value="PIN"/>
    <property type="match status" value="1"/>
</dbReference>
<evidence type="ECO:0000313" key="8">
    <source>
        <dbReference type="Proteomes" id="UP001374893"/>
    </source>
</evidence>
<sequence>MIIPDLNLLLYAYNPHTPQHARAADWWRDCMAGEELIGLPHEVLFGFVRIATNPRLGPAAVPLAKAREVVEHWLGLPHVRVLVPEPEHFRRCMDLLASSGGAGTLTSDAVLAAHAIANRAVLHSNDSDFSRFPGLAWKNPLQAPE</sequence>
<evidence type="ECO:0000256" key="4">
    <source>
        <dbReference type="ARBA" id="ARBA00022801"/>
    </source>
</evidence>
<proteinExistence type="inferred from homology"/>
<evidence type="ECO:0000256" key="5">
    <source>
        <dbReference type="HAMAP-Rule" id="MF_00265"/>
    </source>
</evidence>
<feature type="binding site" evidence="5">
    <location>
        <position position="5"/>
    </location>
    <ligand>
        <name>Mg(2+)</name>
        <dbReference type="ChEBI" id="CHEBI:18420"/>
    </ligand>
</feature>
<keyword evidence="4 5" id="KW-0378">Hydrolase</keyword>
<accession>A0ABM7RJZ2</accession>
<dbReference type="Gene3D" id="3.40.50.1010">
    <property type="entry name" value="5'-nuclease"/>
    <property type="match status" value="1"/>
</dbReference>
<dbReference type="SUPFAM" id="SSF88723">
    <property type="entry name" value="PIN domain-like"/>
    <property type="match status" value="1"/>
</dbReference>
<dbReference type="EC" id="3.1.-.-" evidence="5"/>
<dbReference type="InterPro" id="IPR002716">
    <property type="entry name" value="PIN_dom"/>
</dbReference>
<protein>
    <recommendedName>
        <fullName evidence="5">Ribonuclease VapC</fullName>
        <shortName evidence="5">RNase VapC</shortName>
        <ecNumber evidence="5">3.1.-.-</ecNumber>
    </recommendedName>
    <alternativeName>
        <fullName evidence="5">Toxin VapC</fullName>
    </alternativeName>
</protein>
<organism evidence="7 8">
    <name type="scientific">Haloferula helveola</name>
    <dbReference type="NCBI Taxonomy" id="490095"/>
    <lineage>
        <taxon>Bacteria</taxon>
        <taxon>Pseudomonadati</taxon>
        <taxon>Verrucomicrobiota</taxon>
        <taxon>Verrucomicrobiia</taxon>
        <taxon>Verrucomicrobiales</taxon>
        <taxon>Verrucomicrobiaceae</taxon>
        <taxon>Haloferula</taxon>
    </lineage>
</organism>
<dbReference type="Proteomes" id="UP001374893">
    <property type="component" value="Chromosome"/>
</dbReference>
<dbReference type="InterPro" id="IPR029060">
    <property type="entry name" value="PIN-like_dom_sf"/>
</dbReference>
<keyword evidence="5" id="KW-0460">Magnesium</keyword>
<dbReference type="NCBIfam" id="TIGR00028">
    <property type="entry name" value="Mtu_PIN_fam"/>
    <property type="match status" value="1"/>
</dbReference>
<comment type="function">
    <text evidence="5">Toxic component of a toxin-antitoxin (TA) system. An RNase.</text>
</comment>
<dbReference type="RefSeq" id="WP_338690405.1">
    <property type="nucleotide sequence ID" value="NZ_AP024702.1"/>
</dbReference>
<dbReference type="HAMAP" id="MF_00265">
    <property type="entry name" value="VapC_Nob1"/>
    <property type="match status" value="1"/>
</dbReference>
<evidence type="ECO:0000313" key="7">
    <source>
        <dbReference type="EMBL" id="BCX47929.1"/>
    </source>
</evidence>